<evidence type="ECO:0000313" key="3">
    <source>
        <dbReference type="Proteomes" id="UP001470230"/>
    </source>
</evidence>
<organism evidence="2 3">
    <name type="scientific">Tritrichomonas musculus</name>
    <dbReference type="NCBI Taxonomy" id="1915356"/>
    <lineage>
        <taxon>Eukaryota</taxon>
        <taxon>Metamonada</taxon>
        <taxon>Parabasalia</taxon>
        <taxon>Tritrichomonadida</taxon>
        <taxon>Tritrichomonadidae</taxon>
        <taxon>Tritrichomonas</taxon>
    </lineage>
</organism>
<dbReference type="EMBL" id="JAPFFF010000006">
    <property type="protein sequence ID" value="KAK8887890.1"/>
    <property type="molecule type" value="Genomic_DNA"/>
</dbReference>
<evidence type="ECO:0000313" key="2">
    <source>
        <dbReference type="EMBL" id="KAK8887890.1"/>
    </source>
</evidence>
<comment type="caution">
    <text evidence="2">The sequence shown here is derived from an EMBL/GenBank/DDBJ whole genome shotgun (WGS) entry which is preliminary data.</text>
</comment>
<name>A0ABR2K9V3_9EUKA</name>
<proteinExistence type="predicted"/>
<sequence length="135" mass="15087">MSASGSARQSSMGNSSARQSSLGKPAVESSIPSILQAPVENVDYTFQLRDCKLMVFHEVLDKNSSTVYDLMYAVAKKHGDTIEPDKVQIFTKVNDDEYRPINDISQKLSELEEIDTFYYDFTPISGSLLIIPNEK</sequence>
<feature type="region of interest" description="Disordered" evidence="1">
    <location>
        <begin position="1"/>
        <end position="25"/>
    </location>
</feature>
<feature type="compositionally biased region" description="Polar residues" evidence="1">
    <location>
        <begin position="1"/>
        <end position="22"/>
    </location>
</feature>
<protein>
    <submittedName>
        <fullName evidence="2">Uncharacterized protein</fullName>
    </submittedName>
</protein>
<reference evidence="2 3" key="1">
    <citation type="submission" date="2024-04" db="EMBL/GenBank/DDBJ databases">
        <title>Tritrichomonas musculus Genome.</title>
        <authorList>
            <person name="Alves-Ferreira E."/>
            <person name="Grigg M."/>
            <person name="Lorenzi H."/>
            <person name="Galac M."/>
        </authorList>
    </citation>
    <scope>NUCLEOTIDE SEQUENCE [LARGE SCALE GENOMIC DNA]</scope>
    <source>
        <strain evidence="2 3">EAF2021</strain>
    </source>
</reference>
<keyword evidence="3" id="KW-1185">Reference proteome</keyword>
<accession>A0ABR2K9V3</accession>
<evidence type="ECO:0000256" key="1">
    <source>
        <dbReference type="SAM" id="MobiDB-lite"/>
    </source>
</evidence>
<dbReference type="Proteomes" id="UP001470230">
    <property type="component" value="Unassembled WGS sequence"/>
</dbReference>
<gene>
    <name evidence="2" type="ORF">M9Y10_038949</name>
</gene>